<evidence type="ECO:0000313" key="5">
    <source>
        <dbReference type="EMBL" id="KAK8741711.1"/>
    </source>
</evidence>
<dbReference type="SUPFAM" id="SSF48452">
    <property type="entry name" value="TPR-like"/>
    <property type="match status" value="1"/>
</dbReference>
<protein>
    <recommendedName>
        <fullName evidence="3">N-terminal acetyltransferase B complex subunit MDM20 homolog</fullName>
    </recommendedName>
</protein>
<dbReference type="InterPro" id="IPR019183">
    <property type="entry name" value="NAA25_NatB_aux_su"/>
</dbReference>
<keyword evidence="4" id="KW-0812">Transmembrane</keyword>
<accession>A0AAW0XR01</accession>
<name>A0AAW0XR01_CHEQU</name>
<dbReference type="Pfam" id="PF09797">
    <property type="entry name" value="NatB_MDM20"/>
    <property type="match status" value="1"/>
</dbReference>
<dbReference type="AlphaFoldDB" id="A0AAW0XR01"/>
<organism evidence="5 6">
    <name type="scientific">Cherax quadricarinatus</name>
    <name type="common">Australian red claw crayfish</name>
    <dbReference type="NCBI Taxonomy" id="27406"/>
    <lineage>
        <taxon>Eukaryota</taxon>
        <taxon>Metazoa</taxon>
        <taxon>Ecdysozoa</taxon>
        <taxon>Arthropoda</taxon>
        <taxon>Crustacea</taxon>
        <taxon>Multicrustacea</taxon>
        <taxon>Malacostraca</taxon>
        <taxon>Eumalacostraca</taxon>
        <taxon>Eucarida</taxon>
        <taxon>Decapoda</taxon>
        <taxon>Pleocyemata</taxon>
        <taxon>Astacidea</taxon>
        <taxon>Parastacoidea</taxon>
        <taxon>Parastacidae</taxon>
        <taxon>Cherax</taxon>
    </lineage>
</organism>
<keyword evidence="4" id="KW-0472">Membrane</keyword>
<dbReference type="InterPro" id="IPR011990">
    <property type="entry name" value="TPR-like_helical_dom_sf"/>
</dbReference>
<proteinExistence type="inferred from homology"/>
<dbReference type="PANTHER" id="PTHR22767">
    <property type="entry name" value="N-TERMINAL ACETYLTRANSFERASE-RELATED"/>
    <property type="match status" value="1"/>
</dbReference>
<sequence>MAGRAHVDDSVIERRLRPIYEWLDTGNNKKAVQEADKVLRKQATLHCARVLKGLALLRMSRRDECENIISAVIKEGPTDEATLQALTICFREMHQPDQICRVYEMAVKTEPSNEELLSHLFMAYVRVGDYKNQQQTAMKLYKLKPKNPYYFWAVMSHVMQAHKSGDPKGKEVSLLLAERMVNNFVKDGKIEAEAEVMTFLHILETQGKYAEALAVLDGPLAEKVVHQPQNFLALKRATYHSKLCQWEAAASVYKSLIKDEPENWQHYVEYIRAMMKLTETDRGEEDPLVTASTFLGSMKQKAIVEKTKHRGPFLGLLQLALVLHQHGMSDRVGELCGDLVEILHLYIQGYGDKMCCYGDIINFLPLVPKDQICLFLKQIKEIVQLSEEGIPVNVEAIYRNLCWSHLRRALGEQETLTPQQHMEFSDTLVNLYKETLHLSSHMADTDIRPGDAYLILATHSYLKAVSKCDGTNSDIDPRHLILKVATILEHGIDISKANFQLKLLLIKVYNMLGATDASQTVYEKCDLKHIQLDTLGHILALQALDSANYTVAAEIFSSTLKFFMANYKDTSDPLISSYKYGSLTRIPEFVEFRERLNNSLHFATVTAEQMLMELTLEISSHSQLVEALQQMDIDPATDKTNWEELRDNRDLRVMNTWEPLNKCLQESDITASTAADISMLKLRNVTIRLVGAASRLGHSKISNDQASANKENSECLNGEASPSADATLLADLTARLEKEYEDCSKYRNCKSPQLPLQGPDPSRIYLYSSGSYIPVLVKHAHVLQRVHRCSHDPTGVESRPSEIIKEAREEIEELITSHMQHLDVIQTVTPNILPGVNPPAFTHLNHLAQTLGIIAILLGCCFTILKPIKAAVSKRNKKRKEPVIMPEVIPQFANFIASLTSHLQKLEKATTEKYKFVKSTTDENIHKGYSSVDISCVLTSHAEGNAVCEKVEQSYVKILERLSYSIENKLKYISSLKL</sequence>
<dbReference type="Gene3D" id="1.25.40.1040">
    <property type="match status" value="1"/>
</dbReference>
<keyword evidence="4" id="KW-1133">Transmembrane helix</keyword>
<evidence type="ECO:0000256" key="1">
    <source>
        <dbReference type="ARBA" id="ARBA00006298"/>
    </source>
</evidence>
<reference evidence="5 6" key="1">
    <citation type="journal article" date="2024" name="BMC Genomics">
        <title>Genome assembly of redclaw crayfish (Cherax quadricarinatus) provides insights into its immune adaptation and hypoxia tolerance.</title>
        <authorList>
            <person name="Liu Z."/>
            <person name="Zheng J."/>
            <person name="Li H."/>
            <person name="Fang K."/>
            <person name="Wang S."/>
            <person name="He J."/>
            <person name="Zhou D."/>
            <person name="Weng S."/>
            <person name="Chi M."/>
            <person name="Gu Z."/>
            <person name="He J."/>
            <person name="Li F."/>
            <person name="Wang M."/>
        </authorList>
    </citation>
    <scope>NUCLEOTIDE SEQUENCE [LARGE SCALE GENOMIC DNA]</scope>
    <source>
        <strain evidence="5">ZL_2023a</strain>
    </source>
</reference>
<dbReference type="Proteomes" id="UP001445076">
    <property type="component" value="Unassembled WGS sequence"/>
</dbReference>
<dbReference type="GO" id="GO:0031416">
    <property type="term" value="C:NatB complex"/>
    <property type="evidence" value="ECO:0007669"/>
    <property type="project" value="TreeGrafter"/>
</dbReference>
<evidence type="ECO:0000313" key="6">
    <source>
        <dbReference type="Proteomes" id="UP001445076"/>
    </source>
</evidence>
<evidence type="ECO:0000256" key="4">
    <source>
        <dbReference type="SAM" id="Phobius"/>
    </source>
</evidence>
<comment type="similarity">
    <text evidence="1">Belongs to the MDM20/NAA25 family.</text>
</comment>
<gene>
    <name evidence="5" type="ORF">OTU49_002356</name>
</gene>
<keyword evidence="2" id="KW-0802">TPR repeat</keyword>
<evidence type="ECO:0000256" key="3">
    <source>
        <dbReference type="ARBA" id="ARBA00029872"/>
    </source>
</evidence>
<dbReference type="EMBL" id="JARKIK010000030">
    <property type="protein sequence ID" value="KAK8741711.1"/>
    <property type="molecule type" value="Genomic_DNA"/>
</dbReference>
<dbReference type="PANTHER" id="PTHR22767:SF3">
    <property type="entry name" value="N-ALPHA-ACETYLTRANSFERASE 25, NATB AUXILIARY SUBUNIT"/>
    <property type="match status" value="1"/>
</dbReference>
<keyword evidence="6" id="KW-1185">Reference proteome</keyword>
<evidence type="ECO:0000256" key="2">
    <source>
        <dbReference type="ARBA" id="ARBA00022803"/>
    </source>
</evidence>
<comment type="caution">
    <text evidence="5">The sequence shown here is derived from an EMBL/GenBank/DDBJ whole genome shotgun (WGS) entry which is preliminary data.</text>
</comment>
<feature type="transmembrane region" description="Helical" evidence="4">
    <location>
        <begin position="847"/>
        <end position="868"/>
    </location>
</feature>